<keyword evidence="1" id="KW-1133">Transmembrane helix</keyword>
<dbReference type="Proteomes" id="UP000775213">
    <property type="component" value="Unassembled WGS sequence"/>
</dbReference>
<evidence type="ECO:0000313" key="2">
    <source>
        <dbReference type="EMBL" id="KAH0469695.1"/>
    </source>
</evidence>
<sequence>MTYNVYTIESSKEVQCRKLVLAALNIINEYYEMCIYKISCMTSTYIGDKWISKLLVGHCVTAHNLHGSSRATTREVLVIIYKLESLRLTCELSQNSMKIISRHFSIVLPFSIYLFTNLQWMKLEWIFKYRN</sequence>
<comment type="caution">
    <text evidence="2">The sequence shown here is derived from an EMBL/GenBank/DDBJ whole genome shotgun (WGS) entry which is preliminary data.</text>
</comment>
<keyword evidence="1" id="KW-0472">Membrane</keyword>
<keyword evidence="3" id="KW-1185">Reference proteome</keyword>
<reference evidence="2 3" key="1">
    <citation type="journal article" date="2021" name="Hortic Res">
        <title>Chromosome-scale assembly of the Dendrobium chrysotoxum genome enhances the understanding of orchid evolution.</title>
        <authorList>
            <person name="Zhang Y."/>
            <person name="Zhang G.Q."/>
            <person name="Zhang D."/>
            <person name="Liu X.D."/>
            <person name="Xu X.Y."/>
            <person name="Sun W.H."/>
            <person name="Yu X."/>
            <person name="Zhu X."/>
            <person name="Wang Z.W."/>
            <person name="Zhao X."/>
            <person name="Zhong W.Y."/>
            <person name="Chen H."/>
            <person name="Yin W.L."/>
            <person name="Huang T."/>
            <person name="Niu S.C."/>
            <person name="Liu Z.J."/>
        </authorList>
    </citation>
    <scope>NUCLEOTIDE SEQUENCE [LARGE SCALE GENOMIC DNA]</scope>
    <source>
        <strain evidence="2">Lindl</strain>
    </source>
</reference>
<proteinExistence type="predicted"/>
<evidence type="ECO:0000256" key="1">
    <source>
        <dbReference type="SAM" id="Phobius"/>
    </source>
</evidence>
<gene>
    <name evidence="2" type="ORF">IEQ34_001253</name>
</gene>
<protein>
    <submittedName>
        <fullName evidence="2">Uncharacterized protein</fullName>
    </submittedName>
</protein>
<name>A0AAV7H6C3_DENCH</name>
<evidence type="ECO:0000313" key="3">
    <source>
        <dbReference type="Proteomes" id="UP000775213"/>
    </source>
</evidence>
<organism evidence="2 3">
    <name type="scientific">Dendrobium chrysotoxum</name>
    <name type="common">Orchid</name>
    <dbReference type="NCBI Taxonomy" id="161865"/>
    <lineage>
        <taxon>Eukaryota</taxon>
        <taxon>Viridiplantae</taxon>
        <taxon>Streptophyta</taxon>
        <taxon>Embryophyta</taxon>
        <taxon>Tracheophyta</taxon>
        <taxon>Spermatophyta</taxon>
        <taxon>Magnoliopsida</taxon>
        <taxon>Liliopsida</taxon>
        <taxon>Asparagales</taxon>
        <taxon>Orchidaceae</taxon>
        <taxon>Epidendroideae</taxon>
        <taxon>Malaxideae</taxon>
        <taxon>Dendrobiinae</taxon>
        <taxon>Dendrobium</taxon>
    </lineage>
</organism>
<keyword evidence="1" id="KW-0812">Transmembrane</keyword>
<dbReference type="EMBL" id="JAGFBR010000002">
    <property type="protein sequence ID" value="KAH0469695.1"/>
    <property type="molecule type" value="Genomic_DNA"/>
</dbReference>
<accession>A0AAV7H6C3</accession>
<dbReference type="AlphaFoldDB" id="A0AAV7H6C3"/>
<feature type="transmembrane region" description="Helical" evidence="1">
    <location>
        <begin position="104"/>
        <end position="121"/>
    </location>
</feature>